<dbReference type="GO" id="GO:0003964">
    <property type="term" value="F:RNA-directed DNA polymerase activity"/>
    <property type="evidence" value="ECO:0007669"/>
    <property type="project" value="UniProtKB-KW"/>
</dbReference>
<dbReference type="EMBL" id="JAJFAZ020000004">
    <property type="protein sequence ID" value="KAI5331650.1"/>
    <property type="molecule type" value="Genomic_DNA"/>
</dbReference>
<dbReference type="PROSITE" id="PS50994">
    <property type="entry name" value="INTEGRASE"/>
    <property type="match status" value="1"/>
</dbReference>
<keyword evidence="2" id="KW-0479">Metal-binding</keyword>
<dbReference type="GO" id="GO:0003676">
    <property type="term" value="F:nucleic acid binding"/>
    <property type="evidence" value="ECO:0007669"/>
    <property type="project" value="InterPro"/>
</dbReference>
<gene>
    <name evidence="11" type="ORF">L3X38_021776</name>
</gene>
<dbReference type="GO" id="GO:0004519">
    <property type="term" value="F:endonuclease activity"/>
    <property type="evidence" value="ECO:0007669"/>
    <property type="project" value="UniProtKB-KW"/>
</dbReference>
<keyword evidence="8" id="KW-0239">DNA-directed DNA polymerase</keyword>
<dbReference type="InterPro" id="IPR039537">
    <property type="entry name" value="Retrotran_Ty1/copia-like"/>
</dbReference>
<evidence type="ECO:0000256" key="1">
    <source>
        <dbReference type="ARBA" id="ARBA00022722"/>
    </source>
</evidence>
<evidence type="ECO:0000256" key="2">
    <source>
        <dbReference type="ARBA" id="ARBA00022723"/>
    </source>
</evidence>
<dbReference type="InterPro" id="IPR057670">
    <property type="entry name" value="SH3_retrovirus"/>
</dbReference>
<evidence type="ECO:0000256" key="9">
    <source>
        <dbReference type="ARBA" id="ARBA00023172"/>
    </source>
</evidence>
<dbReference type="PANTHER" id="PTHR42648">
    <property type="entry name" value="TRANSPOSASE, PUTATIVE-RELATED"/>
    <property type="match status" value="1"/>
</dbReference>
<keyword evidence="9" id="KW-0233">DNA recombination</keyword>
<keyword evidence="8" id="KW-0548">Nucleotidyltransferase</keyword>
<keyword evidence="5" id="KW-0460">Magnesium</keyword>
<dbReference type="GO" id="GO:0016787">
    <property type="term" value="F:hydrolase activity"/>
    <property type="evidence" value="ECO:0007669"/>
    <property type="project" value="UniProtKB-KW"/>
</dbReference>
<dbReference type="PANTHER" id="PTHR42648:SF11">
    <property type="entry name" value="TRANSPOSON TY4-P GAG-POL POLYPROTEIN"/>
    <property type="match status" value="1"/>
</dbReference>
<dbReference type="Gene3D" id="3.30.420.10">
    <property type="entry name" value="Ribonuclease H-like superfamily/Ribonuclease H"/>
    <property type="match status" value="1"/>
</dbReference>
<evidence type="ECO:0000313" key="12">
    <source>
        <dbReference type="Proteomes" id="UP001054821"/>
    </source>
</evidence>
<dbReference type="GO" id="GO:0015074">
    <property type="term" value="P:DNA integration"/>
    <property type="evidence" value="ECO:0007669"/>
    <property type="project" value="UniProtKB-KW"/>
</dbReference>
<keyword evidence="3" id="KW-0255">Endonuclease</keyword>
<evidence type="ECO:0000256" key="6">
    <source>
        <dbReference type="ARBA" id="ARBA00022908"/>
    </source>
</evidence>
<proteinExistence type="predicted"/>
<comment type="caution">
    <text evidence="11">The sequence shown here is derived from an EMBL/GenBank/DDBJ whole genome shotgun (WGS) entry which is preliminary data.</text>
</comment>
<dbReference type="GO" id="GO:0006310">
    <property type="term" value="P:DNA recombination"/>
    <property type="evidence" value="ECO:0007669"/>
    <property type="project" value="UniProtKB-KW"/>
</dbReference>
<evidence type="ECO:0000256" key="5">
    <source>
        <dbReference type="ARBA" id="ARBA00022842"/>
    </source>
</evidence>
<dbReference type="AlphaFoldDB" id="A0AAD4VUR6"/>
<keyword evidence="8" id="KW-0808">Transferase</keyword>
<organism evidence="11 12">
    <name type="scientific">Prunus dulcis</name>
    <name type="common">Almond</name>
    <name type="synonym">Amygdalus dulcis</name>
    <dbReference type="NCBI Taxonomy" id="3755"/>
    <lineage>
        <taxon>Eukaryota</taxon>
        <taxon>Viridiplantae</taxon>
        <taxon>Streptophyta</taxon>
        <taxon>Embryophyta</taxon>
        <taxon>Tracheophyta</taxon>
        <taxon>Spermatophyta</taxon>
        <taxon>Magnoliopsida</taxon>
        <taxon>eudicotyledons</taxon>
        <taxon>Gunneridae</taxon>
        <taxon>Pentapetalae</taxon>
        <taxon>rosids</taxon>
        <taxon>fabids</taxon>
        <taxon>Rosales</taxon>
        <taxon>Rosaceae</taxon>
        <taxon>Amygdaloideae</taxon>
        <taxon>Amygdaleae</taxon>
        <taxon>Prunus</taxon>
    </lineage>
</organism>
<dbReference type="InterPro" id="IPR001584">
    <property type="entry name" value="Integrase_cat-core"/>
</dbReference>
<dbReference type="GO" id="GO:0003887">
    <property type="term" value="F:DNA-directed DNA polymerase activity"/>
    <property type="evidence" value="ECO:0007669"/>
    <property type="project" value="UniProtKB-KW"/>
</dbReference>
<keyword evidence="7" id="KW-0695">RNA-directed DNA polymerase</keyword>
<evidence type="ECO:0000256" key="3">
    <source>
        <dbReference type="ARBA" id="ARBA00022759"/>
    </source>
</evidence>
<name>A0AAD4VUR6_PRUDU</name>
<evidence type="ECO:0000259" key="10">
    <source>
        <dbReference type="PROSITE" id="PS50994"/>
    </source>
</evidence>
<dbReference type="SUPFAM" id="SSF53098">
    <property type="entry name" value="Ribonuclease H-like"/>
    <property type="match status" value="1"/>
</dbReference>
<feature type="domain" description="Integrase catalytic" evidence="10">
    <location>
        <begin position="1"/>
        <end position="97"/>
    </location>
</feature>
<evidence type="ECO:0000256" key="4">
    <source>
        <dbReference type="ARBA" id="ARBA00022801"/>
    </source>
</evidence>
<keyword evidence="1" id="KW-0540">Nuclease</keyword>
<sequence>MIEALRTDRGQEYIVCDEFLEKNGIKHQLTARYTPQQNDVAKRKNRTIMDMVRCMLKLKNLPKYFWAEAVDGAVYILNMFPSKAYALVPYHIRKKLDEKAEKCTFIGYSTVTKGYKLYNPKTEKATSAMSHLFIAIL</sequence>
<dbReference type="Pfam" id="PF25597">
    <property type="entry name" value="SH3_retrovirus"/>
    <property type="match status" value="1"/>
</dbReference>
<reference evidence="11 12" key="1">
    <citation type="journal article" date="2022" name="G3 (Bethesda)">
        <title>Whole-genome sequence and methylome profiling of the almond [Prunus dulcis (Mill.) D.A. Webb] cultivar 'Nonpareil'.</title>
        <authorList>
            <person name="D'Amico-Willman K.M."/>
            <person name="Ouma W.Z."/>
            <person name="Meulia T."/>
            <person name="Sideli G.M."/>
            <person name="Gradziel T.M."/>
            <person name="Fresnedo-Ramirez J."/>
        </authorList>
    </citation>
    <scope>NUCLEOTIDE SEQUENCE [LARGE SCALE GENOMIC DNA]</scope>
    <source>
        <strain evidence="11">Clone GOH B32 T37-40</strain>
    </source>
</reference>
<accession>A0AAD4VUR6</accession>
<evidence type="ECO:0000256" key="8">
    <source>
        <dbReference type="ARBA" id="ARBA00022932"/>
    </source>
</evidence>
<dbReference type="InterPro" id="IPR036397">
    <property type="entry name" value="RNaseH_sf"/>
</dbReference>
<protein>
    <recommendedName>
        <fullName evidence="10">Integrase catalytic domain-containing protein</fullName>
    </recommendedName>
</protein>
<evidence type="ECO:0000313" key="11">
    <source>
        <dbReference type="EMBL" id="KAI5331650.1"/>
    </source>
</evidence>
<keyword evidence="6" id="KW-0229">DNA integration</keyword>
<keyword evidence="12" id="KW-1185">Reference proteome</keyword>
<evidence type="ECO:0000256" key="7">
    <source>
        <dbReference type="ARBA" id="ARBA00022918"/>
    </source>
</evidence>
<dbReference type="GO" id="GO:0046872">
    <property type="term" value="F:metal ion binding"/>
    <property type="evidence" value="ECO:0007669"/>
    <property type="project" value="UniProtKB-KW"/>
</dbReference>
<keyword evidence="4" id="KW-0378">Hydrolase</keyword>
<dbReference type="InterPro" id="IPR012337">
    <property type="entry name" value="RNaseH-like_sf"/>
</dbReference>
<dbReference type="Proteomes" id="UP001054821">
    <property type="component" value="Chromosome 4"/>
</dbReference>